<reference evidence="1 2" key="1">
    <citation type="journal article" date="2014" name="Int. J. Syst. Evol. Microbiol.">
        <title>Leptospira mayottensis sp. nov., a pathogenic species of the genus Leptospira isolated from humans.</title>
        <authorList>
            <person name="Bourhy P."/>
            <person name="Collet L."/>
            <person name="Brisse S."/>
            <person name="Picardeau M."/>
        </authorList>
    </citation>
    <scope>NUCLEOTIDE SEQUENCE [LARGE SCALE GENOMIC DNA]</scope>
    <source>
        <strain evidence="1 2">200901122</strain>
    </source>
</reference>
<sequence length="43" mass="4960">MSHTPILLVNEEFVESITKILAKKSRYKKEFSHSKNGKTGILR</sequence>
<evidence type="ECO:0000313" key="1">
    <source>
        <dbReference type="EMBL" id="EKS00256.1"/>
    </source>
</evidence>
<dbReference type="EMBL" id="AKWM02000039">
    <property type="protein sequence ID" value="EKS00256.1"/>
    <property type="molecule type" value="Genomic_DNA"/>
</dbReference>
<organism evidence="1 2">
    <name type="scientific">Leptospira mayottensis 200901122</name>
    <dbReference type="NCBI Taxonomy" id="1193010"/>
    <lineage>
        <taxon>Bacteria</taxon>
        <taxon>Pseudomonadati</taxon>
        <taxon>Spirochaetota</taxon>
        <taxon>Spirochaetia</taxon>
        <taxon>Leptospirales</taxon>
        <taxon>Leptospiraceae</taxon>
        <taxon>Leptospira</taxon>
    </lineage>
</organism>
<dbReference type="Proteomes" id="UP000001343">
    <property type="component" value="Unassembled WGS sequence"/>
</dbReference>
<proteinExistence type="predicted"/>
<accession>A0AA87MR74</accession>
<protein>
    <submittedName>
        <fullName evidence="1">Uncharacterized protein</fullName>
    </submittedName>
</protein>
<dbReference type="AlphaFoldDB" id="A0AA87MR74"/>
<comment type="caution">
    <text evidence="1">The sequence shown here is derived from an EMBL/GenBank/DDBJ whole genome shotgun (WGS) entry which is preliminary data.</text>
</comment>
<name>A0AA87MR74_9LEPT</name>
<evidence type="ECO:0000313" key="2">
    <source>
        <dbReference type="Proteomes" id="UP000001343"/>
    </source>
</evidence>
<gene>
    <name evidence="1" type="ORF">LEP1GSC125_2572</name>
</gene>